<keyword evidence="7" id="KW-0456">Lyase</keyword>
<dbReference type="EMBL" id="AJLS01000003">
    <property type="protein sequence ID" value="EKN71657.1"/>
    <property type="molecule type" value="Genomic_DNA"/>
</dbReference>
<sequence>MNLVERYPKRNYTPSATPIEKLEHLSRALGGPDIYIKRDDLLGLTAGGNKTRKLEYLVADALEQGADTLITAGGVQSNHARLTLAAAVKEGLKCQLVLEETETHPYNDKASGNNLLYHLLGVEKVKTLQAGQDLTSAMAELNAELQKVGRKGYMIPVGGSNEIGSLGYAVCANEITRQAEQENLYFDHIVVPSGSGGTQVGLILGFSGSRHEHNILGINVSRSTELQEELISGLLERVCSYYDVAGKISENVIRCNGEYVGQGYAIPTEGMIEAVQLVAQTEGILLDPVYTGKAMAGLIDYVRTGQFKEGEKVLFVHTGGSPALYQYAETILSGLKR</sequence>
<comment type="caution">
    <text evidence="7">The sequence shown here is derived from an EMBL/GenBank/DDBJ whole genome shotgun (WGS) entry which is preliminary data.</text>
</comment>
<dbReference type="InterPro" id="IPR001926">
    <property type="entry name" value="TrpB-like_PALP"/>
</dbReference>
<dbReference type="Proteomes" id="UP000006316">
    <property type="component" value="Unassembled WGS sequence"/>
</dbReference>
<evidence type="ECO:0000256" key="5">
    <source>
        <dbReference type="PIRSR" id="PIRSR006278-2"/>
    </source>
</evidence>
<dbReference type="SUPFAM" id="SSF53686">
    <property type="entry name" value="Tryptophan synthase beta subunit-like PLP-dependent enzymes"/>
    <property type="match status" value="1"/>
</dbReference>
<dbReference type="AlphaFoldDB" id="K6DGG2"/>
<dbReference type="InterPro" id="IPR005966">
    <property type="entry name" value="D-Cys_desShydrase"/>
</dbReference>
<protein>
    <submittedName>
        <fullName evidence="7">D-cysteine desulfhydrase</fullName>
        <ecNumber evidence="7">4.4.1.15</ecNumber>
    </submittedName>
</protein>
<reference evidence="7 8" key="1">
    <citation type="journal article" date="2012" name="Front. Microbiol.">
        <title>Redundancy and modularity in membrane-associated dissimilatory nitrate reduction in Bacillus.</title>
        <authorList>
            <person name="Heylen K."/>
            <person name="Keltjens J."/>
        </authorList>
    </citation>
    <scope>NUCLEOTIDE SEQUENCE [LARGE SCALE GENOMIC DNA]</scope>
    <source>
        <strain evidence="8">LMG 21833T</strain>
    </source>
</reference>
<dbReference type="PANTHER" id="PTHR43780:SF2">
    <property type="entry name" value="1-AMINOCYCLOPROPANE-1-CARBOXYLATE DEAMINASE-RELATED"/>
    <property type="match status" value="1"/>
</dbReference>
<dbReference type="PATRIC" id="fig|1117379.3.peg.124"/>
<comment type="cofactor">
    <cofactor evidence="1">
        <name>pyridoxal 5'-phosphate</name>
        <dbReference type="ChEBI" id="CHEBI:597326"/>
    </cofactor>
</comment>
<keyword evidence="3 5" id="KW-0663">Pyridoxal phosphate</keyword>
<keyword evidence="8" id="KW-1185">Reference proteome</keyword>
<name>K6DGG2_9BACI</name>
<dbReference type="GO" id="GO:1901605">
    <property type="term" value="P:alpha-amino acid metabolic process"/>
    <property type="evidence" value="ECO:0007669"/>
    <property type="project" value="UniProtKB-ARBA"/>
</dbReference>
<dbReference type="InterPro" id="IPR027278">
    <property type="entry name" value="ACCD_DCysDesulf"/>
</dbReference>
<feature type="active site" description="Nucleophile" evidence="4">
    <location>
        <position position="77"/>
    </location>
</feature>
<evidence type="ECO:0000313" key="7">
    <source>
        <dbReference type="EMBL" id="EKN71657.1"/>
    </source>
</evidence>
<comment type="similarity">
    <text evidence="2">Belongs to the ACC deaminase/D-cysteine desulfhydrase family.</text>
</comment>
<dbReference type="RefSeq" id="WP_007083161.1">
    <property type="nucleotide sequence ID" value="NZ_AJLS01000003.1"/>
</dbReference>
<dbReference type="EC" id="4.4.1.15" evidence="7"/>
<dbReference type="PIRSF" id="PIRSF006278">
    <property type="entry name" value="ACCD_DCysDesulf"/>
    <property type="match status" value="1"/>
</dbReference>
<dbReference type="InterPro" id="IPR036052">
    <property type="entry name" value="TrpB-like_PALP_sf"/>
</dbReference>
<evidence type="ECO:0000313" key="8">
    <source>
        <dbReference type="Proteomes" id="UP000006316"/>
    </source>
</evidence>
<dbReference type="OrthoDB" id="9801249at2"/>
<proteinExistence type="inferred from homology"/>
<feature type="domain" description="Tryptophan synthase beta chain-like PALP" evidence="6">
    <location>
        <begin position="16"/>
        <end position="319"/>
    </location>
</feature>
<evidence type="ECO:0000259" key="6">
    <source>
        <dbReference type="Pfam" id="PF00291"/>
    </source>
</evidence>
<dbReference type="Pfam" id="PF00291">
    <property type="entry name" value="PALP"/>
    <property type="match status" value="1"/>
</dbReference>
<evidence type="ECO:0000256" key="1">
    <source>
        <dbReference type="ARBA" id="ARBA00001933"/>
    </source>
</evidence>
<evidence type="ECO:0000256" key="3">
    <source>
        <dbReference type="ARBA" id="ARBA00022898"/>
    </source>
</evidence>
<dbReference type="PANTHER" id="PTHR43780">
    <property type="entry name" value="1-AMINOCYCLOPROPANE-1-CARBOXYLATE DEAMINASE-RELATED"/>
    <property type="match status" value="1"/>
</dbReference>
<dbReference type="NCBIfam" id="TIGR01275">
    <property type="entry name" value="ACC_deam_rel"/>
    <property type="match status" value="1"/>
</dbReference>
<dbReference type="GO" id="GO:0019148">
    <property type="term" value="F:D-cysteine desulfhydrase activity"/>
    <property type="evidence" value="ECO:0007669"/>
    <property type="project" value="UniProtKB-EC"/>
</dbReference>
<dbReference type="STRING" id="1117379.BABA_00590"/>
<accession>K6DGG2</accession>
<evidence type="ECO:0000256" key="4">
    <source>
        <dbReference type="PIRSR" id="PIRSR006278-1"/>
    </source>
</evidence>
<dbReference type="NCBIfam" id="NF003031">
    <property type="entry name" value="PRK03910.1-4"/>
    <property type="match status" value="1"/>
</dbReference>
<feature type="modified residue" description="N6-(pyridoxal phosphate)lysine" evidence="5">
    <location>
        <position position="50"/>
    </location>
</feature>
<dbReference type="eggNOG" id="COG2515">
    <property type="taxonomic scope" value="Bacteria"/>
</dbReference>
<organism evidence="7 8">
    <name type="scientific">Neobacillus bataviensis LMG 21833</name>
    <dbReference type="NCBI Taxonomy" id="1117379"/>
    <lineage>
        <taxon>Bacteria</taxon>
        <taxon>Bacillati</taxon>
        <taxon>Bacillota</taxon>
        <taxon>Bacilli</taxon>
        <taxon>Bacillales</taxon>
        <taxon>Bacillaceae</taxon>
        <taxon>Neobacillus</taxon>
    </lineage>
</organism>
<evidence type="ECO:0000256" key="2">
    <source>
        <dbReference type="ARBA" id="ARBA00008639"/>
    </source>
</evidence>
<gene>
    <name evidence="7" type="ORF">BABA_00590</name>
</gene>
<dbReference type="Gene3D" id="3.40.50.1100">
    <property type="match status" value="2"/>
</dbReference>